<evidence type="ECO:0000256" key="2">
    <source>
        <dbReference type="ARBA" id="ARBA00022723"/>
    </source>
</evidence>
<dbReference type="Pfam" id="PF00173">
    <property type="entry name" value="Cyt-b5"/>
    <property type="match status" value="1"/>
</dbReference>
<evidence type="ECO:0000313" key="7">
    <source>
        <dbReference type="Proteomes" id="UP000815325"/>
    </source>
</evidence>
<dbReference type="PROSITE" id="PS50255">
    <property type="entry name" value="CYTOCHROME_B5_2"/>
    <property type="match status" value="1"/>
</dbReference>
<dbReference type="PANTHER" id="PTHR19359:SF25">
    <property type="entry name" value="CYTOCHROME B5 HEME-BINDING DOMAIN-CONTAINING PROTEIN"/>
    <property type="match status" value="1"/>
</dbReference>
<protein>
    <submittedName>
        <fullName evidence="6">Cytochrome b5</fullName>
    </submittedName>
</protein>
<evidence type="ECO:0000256" key="4">
    <source>
        <dbReference type="ARBA" id="ARBA00038168"/>
    </source>
</evidence>
<evidence type="ECO:0000259" key="5">
    <source>
        <dbReference type="PROSITE" id="PS50255"/>
    </source>
</evidence>
<keyword evidence="1" id="KW-0349">Heme</keyword>
<sequence>MFMRQWTLADVAAHNYVDDLWVVVDGRVYDITEHLVNHHGWGTAAVSTPLSILAAGGTDCSQEFHDIHRLYPIAYKQLAAFYIGDLDISEQT</sequence>
<comment type="caution">
    <text evidence="6">The sequence shown here is derived from an EMBL/GenBank/DDBJ whole genome shotgun (WGS) entry which is preliminary data.</text>
</comment>
<evidence type="ECO:0000256" key="1">
    <source>
        <dbReference type="ARBA" id="ARBA00022617"/>
    </source>
</evidence>
<comment type="similarity">
    <text evidence="4">Belongs to the cytochrome b5 family.</text>
</comment>
<reference evidence="6" key="1">
    <citation type="submission" date="2017-08" db="EMBL/GenBank/DDBJ databases">
        <authorList>
            <person name="Polle J.E."/>
            <person name="Barry K."/>
            <person name="Cushman J."/>
            <person name="Schmutz J."/>
            <person name="Tran D."/>
            <person name="Hathwaick L.T."/>
            <person name="Yim W.C."/>
            <person name="Jenkins J."/>
            <person name="Mckie-Krisberg Z.M."/>
            <person name="Prochnik S."/>
            <person name="Lindquist E."/>
            <person name="Dockter R.B."/>
            <person name="Adam C."/>
            <person name="Molina H."/>
            <person name="Bunkerborg J."/>
            <person name="Jin E."/>
            <person name="Buchheim M."/>
            <person name="Magnuson J."/>
        </authorList>
    </citation>
    <scope>NUCLEOTIDE SEQUENCE</scope>
    <source>
        <strain evidence="6">CCAP 19/18</strain>
    </source>
</reference>
<evidence type="ECO:0000256" key="3">
    <source>
        <dbReference type="ARBA" id="ARBA00023004"/>
    </source>
</evidence>
<dbReference type="InterPro" id="IPR050668">
    <property type="entry name" value="Cytochrome_b5"/>
</dbReference>
<keyword evidence="3" id="KW-0408">Iron</keyword>
<dbReference type="PANTHER" id="PTHR19359">
    <property type="entry name" value="CYTOCHROME B5"/>
    <property type="match status" value="1"/>
</dbReference>
<name>A0ABQ7H831_DUNSA</name>
<dbReference type="SMART" id="SM01117">
    <property type="entry name" value="Cyt-b5"/>
    <property type="match status" value="1"/>
</dbReference>
<dbReference type="Gene3D" id="3.10.120.10">
    <property type="entry name" value="Cytochrome b5-like heme/steroid binding domain"/>
    <property type="match status" value="1"/>
</dbReference>
<accession>A0ABQ7H831</accession>
<proteinExistence type="inferred from homology"/>
<dbReference type="EMBL" id="MU069450">
    <property type="protein sequence ID" value="KAF5843014.1"/>
    <property type="molecule type" value="Genomic_DNA"/>
</dbReference>
<feature type="domain" description="Cytochrome b5 heme-binding" evidence="5">
    <location>
        <begin position="3"/>
        <end position="87"/>
    </location>
</feature>
<dbReference type="Proteomes" id="UP000815325">
    <property type="component" value="Unassembled WGS sequence"/>
</dbReference>
<organism evidence="6 7">
    <name type="scientific">Dunaliella salina</name>
    <name type="common">Green alga</name>
    <name type="synonym">Protococcus salinus</name>
    <dbReference type="NCBI Taxonomy" id="3046"/>
    <lineage>
        <taxon>Eukaryota</taxon>
        <taxon>Viridiplantae</taxon>
        <taxon>Chlorophyta</taxon>
        <taxon>core chlorophytes</taxon>
        <taxon>Chlorophyceae</taxon>
        <taxon>CS clade</taxon>
        <taxon>Chlamydomonadales</taxon>
        <taxon>Dunaliellaceae</taxon>
        <taxon>Dunaliella</taxon>
    </lineage>
</organism>
<evidence type="ECO:0000313" key="6">
    <source>
        <dbReference type="EMBL" id="KAF5843014.1"/>
    </source>
</evidence>
<dbReference type="InterPro" id="IPR036400">
    <property type="entry name" value="Cyt_B5-like_heme/steroid_sf"/>
</dbReference>
<keyword evidence="7" id="KW-1185">Reference proteome</keyword>
<gene>
    <name evidence="6" type="ORF">DUNSADRAFT_3143</name>
</gene>
<keyword evidence="2" id="KW-0479">Metal-binding</keyword>
<dbReference type="InterPro" id="IPR001199">
    <property type="entry name" value="Cyt_B5-like_heme/steroid-bd"/>
</dbReference>
<dbReference type="SUPFAM" id="SSF55856">
    <property type="entry name" value="Cytochrome b5-like heme/steroid binding domain"/>
    <property type="match status" value="1"/>
</dbReference>